<evidence type="ECO:0000256" key="5">
    <source>
        <dbReference type="ARBA" id="ARBA00022692"/>
    </source>
</evidence>
<dbReference type="KEGG" id="dzi:111279523"/>
<evidence type="ECO:0000256" key="13">
    <source>
        <dbReference type="SAM" id="SignalP"/>
    </source>
</evidence>
<evidence type="ECO:0000256" key="12">
    <source>
        <dbReference type="SAM" id="Phobius"/>
    </source>
</evidence>
<feature type="transmembrane region" description="Helical" evidence="12">
    <location>
        <begin position="1087"/>
        <end position="1110"/>
    </location>
</feature>
<organism evidence="16 17">
    <name type="scientific">Durio zibethinus</name>
    <name type="common">Durian</name>
    <dbReference type="NCBI Taxonomy" id="66656"/>
    <lineage>
        <taxon>Eukaryota</taxon>
        <taxon>Viridiplantae</taxon>
        <taxon>Streptophyta</taxon>
        <taxon>Embryophyta</taxon>
        <taxon>Tracheophyta</taxon>
        <taxon>Spermatophyta</taxon>
        <taxon>Magnoliopsida</taxon>
        <taxon>eudicotyledons</taxon>
        <taxon>Gunneridae</taxon>
        <taxon>Pentapetalae</taxon>
        <taxon>rosids</taxon>
        <taxon>malvids</taxon>
        <taxon>Malvales</taxon>
        <taxon>Malvaceae</taxon>
        <taxon>Helicteroideae</taxon>
        <taxon>Durio</taxon>
    </lineage>
</organism>
<reference evidence="17" key="1">
    <citation type="submission" date="2025-08" db="UniProtKB">
        <authorList>
            <consortium name="RefSeq"/>
        </authorList>
    </citation>
    <scope>IDENTIFICATION</scope>
    <source>
        <tissue evidence="17">Fruit stalk</tissue>
    </source>
</reference>
<dbReference type="InterPro" id="IPR003591">
    <property type="entry name" value="Leu-rich_rpt_typical-subtyp"/>
</dbReference>
<keyword evidence="16" id="KW-1185">Reference proteome</keyword>
<sequence>MKNPHILISLIFPTLFFFSCFVSLVLSFSPSYTDLQNQCLDDQRSTLLQLHRDLYYAPNFTFSTEVELWDLNTNCCSWKGITCDALGHVIGIDLSYKNLSGSFHSIFNLHHLQRLNLAGNNFNSTLFQYEFDKLPYLTHLNLSNSCFHGQIPVGISYLTRLVSLDLSNQDSCYLQNYQILDPNFWYDDFPYNRHQPLKLENPNFKSFILNLRPLTELYLDSVNISTQSTKWCEATSIALHNLHVLSLSNCGLTGPFCSSLSRLPFLSKLFLGGNSISYLPPNFLEISSRLVSLSLVNCNLSGHFPIEVFLLPKIQSIDISENDNLGGQLPEFPLNNALRILTMSYTNFSGKLPESIGNLKFLSNLNLNGCNFCGQIPSSIANLTNLVELDLFNNNFSGSIPAFHRSGVPNLAYLNLGGNYLSGSIYSSLFTLPSLQTLHLSGNQLFGEIDEFLNASSSLIEALDLGYNSFSSVKLDMFSKLKNLRFLGLSNTSLSIESNITSLAFPRLEWLDLNSCNLTEFPEFIKTQDKLVFLGLSNNQIHGFVPNWLWKTTLFWLDLSFNAIDFSKEFPFGDANSSFPMLRFLFLQFCNLSMFPEFLSQTSLEYLVLSNNKISGAVPNWVWKKSLRYLDLSNNSLSSLDQFSLNQSLTSSQGSLSRPICNLSQLVTFNASFNKLSGPIPSCLGNIRFLDTLDLQKNNFNGSIPDFAKATQLYWLQLNDNKLEGKLPRSLANCTMLQVLNLGNNTLHDTFPLWLGKLPALMILVLRANRLYGPIKHVKNCFQDLDALDIAFNNFSGQLPIEFFQAPQLRSLKIGGNKLEGKLPRSLAYCKKLEVLDVGKNMIQDTFPFWLEKLPSLKVLVLRANRFYGPAKTSEDENAFPELHILDLASNNFSGELSIGFFRSLKAMKTMTDGKKAKPDYIGDKYYQDSLTIVNKGFEIFYKKILTIFVCLDLSNNSFHGRIPEEIQNLKSLKALNFSYNSFLGPIPSALGNLTELESLDLSQNNLSGKIPPQLASLTFLEVLNLSYNQLEGSIPQSYQFGTFPNDSYKGNPRLCGPPLTKKCNEVGLGMQPPKEDEDSLVDGISIWKIVLIGYGCGLVIGLSIGYTVLNEMGNKWMDRFTWNRNKTWRRSSR</sequence>
<dbReference type="Pfam" id="PF00560">
    <property type="entry name" value="LRR_1"/>
    <property type="match status" value="7"/>
</dbReference>
<dbReference type="SUPFAM" id="SSF52058">
    <property type="entry name" value="L domain-like"/>
    <property type="match status" value="3"/>
</dbReference>
<comment type="similarity">
    <text evidence="2">Belongs to the RLP family.</text>
</comment>
<dbReference type="SMART" id="SM00369">
    <property type="entry name" value="LRR_TYP"/>
    <property type="match status" value="10"/>
</dbReference>
<feature type="domain" description="Disease resistance R13L4/SHOC-2-like LRR" evidence="15">
    <location>
        <begin position="655"/>
        <end position="913"/>
    </location>
</feature>
<keyword evidence="10" id="KW-0675">Receptor</keyword>
<evidence type="ECO:0000259" key="15">
    <source>
        <dbReference type="Pfam" id="PF23598"/>
    </source>
</evidence>
<keyword evidence="6 13" id="KW-0732">Signal</keyword>
<dbReference type="PRINTS" id="PR00019">
    <property type="entry name" value="LEURICHRPT"/>
</dbReference>
<dbReference type="InterPro" id="IPR046956">
    <property type="entry name" value="RLP23-like"/>
</dbReference>
<accession>A0A6P5X1E1</accession>
<evidence type="ECO:0000256" key="7">
    <source>
        <dbReference type="ARBA" id="ARBA00022737"/>
    </source>
</evidence>
<dbReference type="InterPro" id="IPR032675">
    <property type="entry name" value="LRR_dom_sf"/>
</dbReference>
<dbReference type="InterPro" id="IPR055414">
    <property type="entry name" value="LRR_R13L4/SHOC2-like"/>
</dbReference>
<proteinExistence type="inferred from homology"/>
<evidence type="ECO:0000256" key="9">
    <source>
        <dbReference type="ARBA" id="ARBA00023136"/>
    </source>
</evidence>
<keyword evidence="5 12" id="KW-0812">Transmembrane</keyword>
<dbReference type="PROSITE" id="PS51450">
    <property type="entry name" value="LRR"/>
    <property type="match status" value="2"/>
</dbReference>
<comment type="subcellular location">
    <subcellularLocation>
        <location evidence="1">Cell membrane</location>
        <topology evidence="1">Single-pass type I membrane protein</topology>
    </subcellularLocation>
</comment>
<feature type="domain" description="Leucine-rich repeat-containing N-terminal plant-type" evidence="14">
    <location>
        <begin position="41"/>
        <end position="84"/>
    </location>
</feature>
<dbReference type="InterPro" id="IPR013210">
    <property type="entry name" value="LRR_N_plant-typ"/>
</dbReference>
<keyword evidence="8 12" id="KW-1133">Transmembrane helix</keyword>
<evidence type="ECO:0000256" key="8">
    <source>
        <dbReference type="ARBA" id="ARBA00022989"/>
    </source>
</evidence>
<feature type="chain" id="PRO_5027650629" evidence="13">
    <location>
        <begin position="28"/>
        <end position="1134"/>
    </location>
</feature>
<evidence type="ECO:0000259" key="14">
    <source>
        <dbReference type="Pfam" id="PF08263"/>
    </source>
</evidence>
<feature type="signal peptide" evidence="13">
    <location>
        <begin position="1"/>
        <end position="27"/>
    </location>
</feature>
<dbReference type="Pfam" id="PF23598">
    <property type="entry name" value="LRR_14"/>
    <property type="match status" value="1"/>
</dbReference>
<keyword evidence="9 12" id="KW-0472">Membrane</keyword>
<dbReference type="GeneID" id="111279523"/>
<evidence type="ECO:0000256" key="6">
    <source>
        <dbReference type="ARBA" id="ARBA00022729"/>
    </source>
</evidence>
<evidence type="ECO:0000256" key="10">
    <source>
        <dbReference type="ARBA" id="ARBA00023170"/>
    </source>
</evidence>
<dbReference type="Pfam" id="PF13855">
    <property type="entry name" value="LRR_8"/>
    <property type="match status" value="1"/>
</dbReference>
<evidence type="ECO:0000313" key="17">
    <source>
        <dbReference type="RefSeq" id="XP_022722205.1"/>
    </source>
</evidence>
<dbReference type="PANTHER" id="PTHR48061">
    <property type="entry name" value="LEUCINE-RICH REPEAT RECEPTOR PROTEIN KINASE EMS1-LIKE-RELATED"/>
    <property type="match status" value="1"/>
</dbReference>
<dbReference type="OrthoDB" id="442066at2759"/>
<dbReference type="Pfam" id="PF12799">
    <property type="entry name" value="LRR_4"/>
    <property type="match status" value="1"/>
</dbReference>
<name>A0A6P5X1E1_DURZI</name>
<dbReference type="AlphaFoldDB" id="A0A6P5X1E1"/>
<evidence type="ECO:0000256" key="3">
    <source>
        <dbReference type="ARBA" id="ARBA00022475"/>
    </source>
</evidence>
<evidence type="ECO:0000256" key="4">
    <source>
        <dbReference type="ARBA" id="ARBA00022614"/>
    </source>
</evidence>
<evidence type="ECO:0000313" key="16">
    <source>
        <dbReference type="Proteomes" id="UP000515121"/>
    </source>
</evidence>
<evidence type="ECO:0000256" key="1">
    <source>
        <dbReference type="ARBA" id="ARBA00004251"/>
    </source>
</evidence>
<dbReference type="Pfam" id="PF08263">
    <property type="entry name" value="LRRNT_2"/>
    <property type="match status" value="1"/>
</dbReference>
<dbReference type="PANTHER" id="PTHR48061:SF2">
    <property type="entry name" value="RECEPTOR LIKE PROTEIN 30-LIKE"/>
    <property type="match status" value="1"/>
</dbReference>
<dbReference type="GO" id="GO:0005886">
    <property type="term" value="C:plasma membrane"/>
    <property type="evidence" value="ECO:0007669"/>
    <property type="project" value="UniProtKB-SubCell"/>
</dbReference>
<evidence type="ECO:0000256" key="2">
    <source>
        <dbReference type="ARBA" id="ARBA00009592"/>
    </source>
</evidence>
<dbReference type="InterPro" id="IPR025875">
    <property type="entry name" value="Leu-rich_rpt_4"/>
</dbReference>
<gene>
    <name evidence="17" type="primary">LOC111279523</name>
</gene>
<keyword evidence="4" id="KW-0433">Leucine-rich repeat</keyword>
<evidence type="ECO:0000256" key="11">
    <source>
        <dbReference type="ARBA" id="ARBA00023180"/>
    </source>
</evidence>
<dbReference type="FunFam" id="3.80.10.10:FF:000095">
    <property type="entry name" value="LRR receptor-like serine/threonine-protein kinase GSO1"/>
    <property type="match status" value="2"/>
</dbReference>
<keyword evidence="11" id="KW-0325">Glycoprotein</keyword>
<keyword evidence="3" id="KW-1003">Cell membrane</keyword>
<dbReference type="RefSeq" id="XP_022722205.1">
    <property type="nucleotide sequence ID" value="XM_022866470.1"/>
</dbReference>
<dbReference type="PROSITE" id="PS51257">
    <property type="entry name" value="PROKAR_LIPOPROTEIN"/>
    <property type="match status" value="1"/>
</dbReference>
<protein>
    <submittedName>
        <fullName evidence="17">Receptor-like protein 12</fullName>
    </submittedName>
</protein>
<dbReference type="Gene3D" id="3.80.10.10">
    <property type="entry name" value="Ribonuclease Inhibitor"/>
    <property type="match status" value="7"/>
</dbReference>
<keyword evidence="7" id="KW-0677">Repeat</keyword>
<dbReference type="InterPro" id="IPR001611">
    <property type="entry name" value="Leu-rich_rpt"/>
</dbReference>
<dbReference type="Proteomes" id="UP000515121">
    <property type="component" value="Unplaced"/>
</dbReference>